<dbReference type="Proteomes" id="UP000541444">
    <property type="component" value="Unassembled WGS sequence"/>
</dbReference>
<dbReference type="AlphaFoldDB" id="A0A7J7N404"/>
<evidence type="ECO:0000313" key="2">
    <source>
        <dbReference type="Proteomes" id="UP000541444"/>
    </source>
</evidence>
<keyword evidence="2" id="KW-1185">Reference proteome</keyword>
<dbReference type="EMBL" id="JACGCM010001097">
    <property type="protein sequence ID" value="KAF6161762.1"/>
    <property type="molecule type" value="Genomic_DNA"/>
</dbReference>
<protein>
    <submittedName>
        <fullName evidence="1">Uncharacterized protein</fullName>
    </submittedName>
</protein>
<sequence length="70" mass="8192">MDYLVMRTSEMTKSINTVCELKASVCEKNLKSRRDVASVIDLVKSWSLQGRRWRVFSWDLMVRVEVHLGC</sequence>
<reference evidence="1 2" key="1">
    <citation type="journal article" date="2020" name="IScience">
        <title>Genome Sequencing of the Endangered Kingdonia uniflora (Circaeasteraceae, Ranunculales) Reveals Potential Mechanisms of Evolutionary Specialization.</title>
        <authorList>
            <person name="Sun Y."/>
            <person name="Deng T."/>
            <person name="Zhang A."/>
            <person name="Moore M.J."/>
            <person name="Landis J.B."/>
            <person name="Lin N."/>
            <person name="Zhang H."/>
            <person name="Zhang X."/>
            <person name="Huang J."/>
            <person name="Zhang X."/>
            <person name="Sun H."/>
            <person name="Wang H."/>
        </authorList>
    </citation>
    <scope>NUCLEOTIDE SEQUENCE [LARGE SCALE GENOMIC DNA]</scope>
    <source>
        <strain evidence="1">TB1705</strain>
        <tissue evidence="1">Leaf</tissue>
    </source>
</reference>
<gene>
    <name evidence="1" type="ORF">GIB67_013839</name>
</gene>
<comment type="caution">
    <text evidence="1">The sequence shown here is derived from an EMBL/GenBank/DDBJ whole genome shotgun (WGS) entry which is preliminary data.</text>
</comment>
<organism evidence="1 2">
    <name type="scientific">Kingdonia uniflora</name>
    <dbReference type="NCBI Taxonomy" id="39325"/>
    <lineage>
        <taxon>Eukaryota</taxon>
        <taxon>Viridiplantae</taxon>
        <taxon>Streptophyta</taxon>
        <taxon>Embryophyta</taxon>
        <taxon>Tracheophyta</taxon>
        <taxon>Spermatophyta</taxon>
        <taxon>Magnoliopsida</taxon>
        <taxon>Ranunculales</taxon>
        <taxon>Circaeasteraceae</taxon>
        <taxon>Kingdonia</taxon>
    </lineage>
</organism>
<accession>A0A7J7N404</accession>
<name>A0A7J7N404_9MAGN</name>
<evidence type="ECO:0000313" key="1">
    <source>
        <dbReference type="EMBL" id="KAF6161762.1"/>
    </source>
</evidence>
<proteinExistence type="predicted"/>